<dbReference type="Proteomes" id="UP001633002">
    <property type="component" value="Unassembled WGS sequence"/>
</dbReference>
<accession>A0ABD3H283</accession>
<dbReference type="EMBL" id="JBJQOH010000006">
    <property type="protein sequence ID" value="KAL3683539.1"/>
    <property type="molecule type" value="Genomic_DNA"/>
</dbReference>
<protein>
    <recommendedName>
        <fullName evidence="3">CCHC-type domain-containing protein</fullName>
    </recommendedName>
</protein>
<gene>
    <name evidence="1" type="ORF">R1sor_001561</name>
</gene>
<name>A0ABD3H283_9MARC</name>
<dbReference type="Gene3D" id="2.40.70.10">
    <property type="entry name" value="Acid Proteases"/>
    <property type="match status" value="1"/>
</dbReference>
<dbReference type="InterPro" id="IPR021109">
    <property type="entry name" value="Peptidase_aspartic_dom_sf"/>
</dbReference>
<dbReference type="AlphaFoldDB" id="A0ABD3H283"/>
<evidence type="ECO:0000313" key="2">
    <source>
        <dbReference type="Proteomes" id="UP001633002"/>
    </source>
</evidence>
<dbReference type="CDD" id="cd00303">
    <property type="entry name" value="retropepsin_like"/>
    <property type="match status" value="1"/>
</dbReference>
<proteinExistence type="predicted"/>
<evidence type="ECO:0000313" key="1">
    <source>
        <dbReference type="EMBL" id="KAL3683539.1"/>
    </source>
</evidence>
<organism evidence="1 2">
    <name type="scientific">Riccia sorocarpa</name>
    <dbReference type="NCBI Taxonomy" id="122646"/>
    <lineage>
        <taxon>Eukaryota</taxon>
        <taxon>Viridiplantae</taxon>
        <taxon>Streptophyta</taxon>
        <taxon>Embryophyta</taxon>
        <taxon>Marchantiophyta</taxon>
        <taxon>Marchantiopsida</taxon>
        <taxon>Marchantiidae</taxon>
        <taxon>Marchantiales</taxon>
        <taxon>Ricciaceae</taxon>
        <taxon>Riccia</taxon>
    </lineage>
</organism>
<dbReference type="SUPFAM" id="SSF50630">
    <property type="entry name" value="Acid proteases"/>
    <property type="match status" value="1"/>
</dbReference>
<comment type="caution">
    <text evidence="1">The sequence shown here is derived from an EMBL/GenBank/DDBJ whole genome shotgun (WGS) entry which is preliminary data.</text>
</comment>
<evidence type="ECO:0008006" key="3">
    <source>
        <dbReference type="Google" id="ProtNLM"/>
    </source>
</evidence>
<keyword evidence="2" id="KW-1185">Reference proteome</keyword>
<reference evidence="1 2" key="1">
    <citation type="submission" date="2024-09" db="EMBL/GenBank/DDBJ databases">
        <title>Chromosome-scale assembly of Riccia sorocarpa.</title>
        <authorList>
            <person name="Paukszto L."/>
        </authorList>
    </citation>
    <scope>NUCLEOTIDE SEQUENCE [LARGE SCALE GENOMIC DNA]</scope>
    <source>
        <strain evidence="1">LP-2024</strain>
        <tissue evidence="1">Aerial parts of the thallus</tissue>
    </source>
</reference>
<sequence>MRGQDLVITDLFPKAVSIQKSLDLGRSVTSSDRTRSPRRIQFEDENENAELRRRLAALETSMRKGKSPEGDDTNYCGSCGGVGHDNMQCPDFCMICEVDTHGTPSCRVGKKSVRPTKAVTPEGKNKSPTVPPNPNPYCHFCHKYGHTFHQGCPEHVAKFGKDGGNKQQGRGPQVNMARVLTRRGRGRPRKTVETRGSVWEDRRKELQDFTEVICQQHALYDPPPESPASGDTLPLPSVGQAVDELFVLAPTWKKFIMNHMAVDSKPLPLPMPMVNLAEAHLDYNPRSPIVDVHVGKHPVRNVLINGGSGLNLMGSQLMYQLGYSKLQPAPFWIGMANGAQVKPVGILRRIPIPVGGLRFKISCVVINMDNKEDQMLLGRPWMREAKMVHDWESDEVFLRNGTATAKIRIKENDRGVECARIYVPRSIRGLDYINGITDDEEAT</sequence>